<keyword evidence="2" id="KW-1185">Reference proteome</keyword>
<evidence type="ECO:0008006" key="3">
    <source>
        <dbReference type="Google" id="ProtNLM"/>
    </source>
</evidence>
<dbReference type="Proteomes" id="UP000623467">
    <property type="component" value="Unassembled WGS sequence"/>
</dbReference>
<dbReference type="Gene3D" id="3.80.10.10">
    <property type="entry name" value="Ribonuclease Inhibitor"/>
    <property type="match status" value="1"/>
</dbReference>
<organism evidence="1 2">
    <name type="scientific">Mycena sanguinolenta</name>
    <dbReference type="NCBI Taxonomy" id="230812"/>
    <lineage>
        <taxon>Eukaryota</taxon>
        <taxon>Fungi</taxon>
        <taxon>Dikarya</taxon>
        <taxon>Basidiomycota</taxon>
        <taxon>Agaricomycotina</taxon>
        <taxon>Agaricomycetes</taxon>
        <taxon>Agaricomycetidae</taxon>
        <taxon>Agaricales</taxon>
        <taxon>Marasmiineae</taxon>
        <taxon>Mycenaceae</taxon>
        <taxon>Mycena</taxon>
    </lineage>
</organism>
<dbReference type="SUPFAM" id="SSF52047">
    <property type="entry name" value="RNI-like"/>
    <property type="match status" value="1"/>
</dbReference>
<sequence length="448" mass="50124">MSAPIDAIYSLPNELLEAIAAAGQEERTQGYPFNTVTFKMEWALSHVSRRFRDVILGAPALWTLLETDFGDEGSVEILKLYLERSEPQKVSADLRCRSTESRRDLIVERVGLIVPHINRIWRLSIDVYTNSMELLIPFRDVAGPALRRLDIVNNHPGPWAPIEIFSAAAPALTFLKMDGFKPLLPVPPWTASLTHLEFWNGQDLGDESATLLLTSITEQCPLLVHLYLDINWMDSNGHRFHIPSLITLHISISHSEDSDYLLGVVDLFDTPALTKLIINNARCDQIQELFIATSLPHVSFPALTSLSLVNSGLCPCEDAVPFSDPLIFPKIFPALSSLTLVNQCFIPTLVGNVLGPTSQWPLKIITLCPQNSFLDDVLAAVRDGIRLKRQLGHTIPTLRFSPALFSLVPDDWDADGTEVRIFDPAQIITSLDRRARETLWSSRTEDIY</sequence>
<name>A0A8H6YC68_9AGAR</name>
<evidence type="ECO:0000313" key="1">
    <source>
        <dbReference type="EMBL" id="KAF7355686.1"/>
    </source>
</evidence>
<comment type="caution">
    <text evidence="1">The sequence shown here is derived from an EMBL/GenBank/DDBJ whole genome shotgun (WGS) entry which is preliminary data.</text>
</comment>
<gene>
    <name evidence="1" type="ORF">MSAN_01486400</name>
</gene>
<reference evidence="1" key="1">
    <citation type="submission" date="2020-05" db="EMBL/GenBank/DDBJ databases">
        <title>Mycena genomes resolve the evolution of fungal bioluminescence.</title>
        <authorList>
            <person name="Tsai I.J."/>
        </authorList>
    </citation>
    <scope>NUCLEOTIDE SEQUENCE</scope>
    <source>
        <strain evidence="1">160909Yilan</strain>
    </source>
</reference>
<dbReference type="OrthoDB" id="3041941at2759"/>
<dbReference type="AlphaFoldDB" id="A0A8H6YC68"/>
<dbReference type="EMBL" id="JACAZH010000011">
    <property type="protein sequence ID" value="KAF7355686.1"/>
    <property type="molecule type" value="Genomic_DNA"/>
</dbReference>
<evidence type="ECO:0000313" key="2">
    <source>
        <dbReference type="Proteomes" id="UP000623467"/>
    </source>
</evidence>
<dbReference type="InterPro" id="IPR032675">
    <property type="entry name" value="LRR_dom_sf"/>
</dbReference>
<accession>A0A8H6YC68</accession>
<protein>
    <recommendedName>
        <fullName evidence="3">F-box domain-containing protein</fullName>
    </recommendedName>
</protein>
<proteinExistence type="predicted"/>